<keyword evidence="4" id="KW-0119">Carbohydrate metabolism</keyword>
<evidence type="ECO:0000256" key="5">
    <source>
        <dbReference type="ARBA" id="ARBA00023295"/>
    </source>
</evidence>
<evidence type="ECO:0000256" key="1">
    <source>
        <dbReference type="ARBA" id="ARBA00000822"/>
    </source>
</evidence>
<sequence length="197" mass="21660">MNYQLEPVLQVYRVSTVLVRSMAFAEPPSFQDFCGTGCQTGFGGCGPVAEPSCGGYTMTKTIGYSWASTRSCDKRLPSDIDVAPLTHINLAFAFFHPTTFKVMPMNAGDETLYPQFTALKAKKPSLKTWIAVGGWSFNDATNSPNTQTAFSDMASSAAHRQTFITSLINFMQTRGFNGVDLDREVSFPESIFSSYTY</sequence>
<evidence type="ECO:0000256" key="2">
    <source>
        <dbReference type="ARBA" id="ARBA00022801"/>
    </source>
</evidence>
<dbReference type="PANTHER" id="PTHR11177">
    <property type="entry name" value="CHITINASE"/>
    <property type="match status" value="1"/>
</dbReference>
<proteinExistence type="inferred from homology"/>
<dbReference type="EMBL" id="JBFXLS010000133">
    <property type="protein sequence ID" value="KAL2814053.1"/>
    <property type="molecule type" value="Genomic_DNA"/>
</dbReference>
<keyword evidence="11" id="KW-1185">Reference proteome</keyword>
<comment type="caution">
    <text evidence="10">The sequence shown here is derived from an EMBL/GenBank/DDBJ whole genome shotgun (WGS) entry which is preliminary data.</text>
</comment>
<dbReference type="Gene3D" id="3.20.20.80">
    <property type="entry name" value="Glycosidases"/>
    <property type="match status" value="1"/>
</dbReference>
<evidence type="ECO:0000313" key="11">
    <source>
        <dbReference type="Proteomes" id="UP001610335"/>
    </source>
</evidence>
<keyword evidence="6" id="KW-0624">Polysaccharide degradation</keyword>
<dbReference type="InterPro" id="IPR001579">
    <property type="entry name" value="Glyco_hydro_18_chit_AS"/>
</dbReference>
<keyword evidence="3" id="KW-0146">Chitin degradation</keyword>
<evidence type="ECO:0000259" key="9">
    <source>
        <dbReference type="PROSITE" id="PS51910"/>
    </source>
</evidence>
<dbReference type="PANTHER" id="PTHR11177:SF333">
    <property type="entry name" value="CHITINASE"/>
    <property type="match status" value="1"/>
</dbReference>
<dbReference type="PROSITE" id="PS01095">
    <property type="entry name" value="GH18_1"/>
    <property type="match status" value="1"/>
</dbReference>
<comment type="catalytic activity">
    <reaction evidence="1">
        <text>Random endo-hydrolysis of N-acetyl-beta-D-glucosaminide (1-&gt;4)-beta-linkages in chitin and chitodextrins.</text>
        <dbReference type="EC" id="3.2.1.14"/>
    </reaction>
</comment>
<accession>A0ABR4HEY8</accession>
<dbReference type="InterPro" id="IPR001223">
    <property type="entry name" value="Glyco_hydro18_cat"/>
</dbReference>
<dbReference type="PROSITE" id="PS51910">
    <property type="entry name" value="GH18_2"/>
    <property type="match status" value="1"/>
</dbReference>
<dbReference type="InterPro" id="IPR017853">
    <property type="entry name" value="GH"/>
</dbReference>
<reference evidence="10 11" key="1">
    <citation type="submission" date="2024-07" db="EMBL/GenBank/DDBJ databases">
        <title>Section-level genome sequencing and comparative genomics of Aspergillus sections Usti and Cavernicolus.</title>
        <authorList>
            <consortium name="Lawrence Berkeley National Laboratory"/>
            <person name="Nybo J.L."/>
            <person name="Vesth T.C."/>
            <person name="Theobald S."/>
            <person name="Frisvad J.C."/>
            <person name="Larsen T.O."/>
            <person name="Kjaerboelling I."/>
            <person name="Rothschild-Mancinelli K."/>
            <person name="Lyhne E.K."/>
            <person name="Kogle M.E."/>
            <person name="Barry K."/>
            <person name="Clum A."/>
            <person name="Na H."/>
            <person name="Ledsgaard L."/>
            <person name="Lin J."/>
            <person name="Lipzen A."/>
            <person name="Kuo A."/>
            <person name="Riley R."/>
            <person name="Mondo S."/>
            <person name="LaButti K."/>
            <person name="Haridas S."/>
            <person name="Pangalinan J."/>
            <person name="Salamov A.A."/>
            <person name="Simmons B.A."/>
            <person name="Magnuson J.K."/>
            <person name="Chen J."/>
            <person name="Drula E."/>
            <person name="Henrissat B."/>
            <person name="Wiebenga A."/>
            <person name="Lubbers R.J."/>
            <person name="Gomes A.C."/>
            <person name="Makela M.R."/>
            <person name="Stajich J."/>
            <person name="Grigoriev I.V."/>
            <person name="Mortensen U.H."/>
            <person name="De vries R.P."/>
            <person name="Baker S.E."/>
            <person name="Andersen M.R."/>
        </authorList>
    </citation>
    <scope>NUCLEOTIDE SEQUENCE [LARGE SCALE GENOMIC DNA]</scope>
    <source>
        <strain evidence="10 11">CBS 600.67</strain>
    </source>
</reference>
<protein>
    <submittedName>
        <fullName evidence="10">Glycoside hydrolase superfamily</fullName>
    </submittedName>
</protein>
<feature type="domain" description="GH18" evidence="9">
    <location>
        <begin position="59"/>
        <end position="197"/>
    </location>
</feature>
<dbReference type="SUPFAM" id="SSF51445">
    <property type="entry name" value="(Trans)glycosidases"/>
    <property type="match status" value="1"/>
</dbReference>
<dbReference type="InterPro" id="IPR050314">
    <property type="entry name" value="Glycosyl_Hydrlase_18"/>
</dbReference>
<dbReference type="Pfam" id="PF00704">
    <property type="entry name" value="Glyco_hydro_18"/>
    <property type="match status" value="1"/>
</dbReference>
<evidence type="ECO:0000256" key="6">
    <source>
        <dbReference type="ARBA" id="ARBA00023326"/>
    </source>
</evidence>
<gene>
    <name evidence="10" type="ORF">BDW59DRAFT_167311</name>
</gene>
<comment type="similarity">
    <text evidence="8">Belongs to the glycosyl hydrolase 18 family.</text>
</comment>
<evidence type="ECO:0000313" key="10">
    <source>
        <dbReference type="EMBL" id="KAL2814053.1"/>
    </source>
</evidence>
<dbReference type="GO" id="GO:0016787">
    <property type="term" value="F:hydrolase activity"/>
    <property type="evidence" value="ECO:0007669"/>
    <property type="project" value="UniProtKB-KW"/>
</dbReference>
<evidence type="ECO:0000256" key="7">
    <source>
        <dbReference type="RuleBase" id="RU000489"/>
    </source>
</evidence>
<evidence type="ECO:0000256" key="8">
    <source>
        <dbReference type="RuleBase" id="RU004453"/>
    </source>
</evidence>
<organism evidence="10 11">
    <name type="scientific">Aspergillus cavernicola</name>
    <dbReference type="NCBI Taxonomy" id="176166"/>
    <lineage>
        <taxon>Eukaryota</taxon>
        <taxon>Fungi</taxon>
        <taxon>Dikarya</taxon>
        <taxon>Ascomycota</taxon>
        <taxon>Pezizomycotina</taxon>
        <taxon>Eurotiomycetes</taxon>
        <taxon>Eurotiomycetidae</taxon>
        <taxon>Eurotiales</taxon>
        <taxon>Aspergillaceae</taxon>
        <taxon>Aspergillus</taxon>
        <taxon>Aspergillus subgen. Nidulantes</taxon>
    </lineage>
</organism>
<dbReference type="Proteomes" id="UP001610335">
    <property type="component" value="Unassembled WGS sequence"/>
</dbReference>
<keyword evidence="2 7" id="KW-0378">Hydrolase</keyword>
<keyword evidence="5 7" id="KW-0326">Glycosidase</keyword>
<name>A0ABR4HEY8_9EURO</name>
<evidence type="ECO:0000256" key="4">
    <source>
        <dbReference type="ARBA" id="ARBA00023277"/>
    </source>
</evidence>
<evidence type="ECO:0000256" key="3">
    <source>
        <dbReference type="ARBA" id="ARBA00023024"/>
    </source>
</evidence>